<proteinExistence type="inferred from homology"/>
<reference evidence="10 11" key="1">
    <citation type="submission" date="2023-05" db="EMBL/GenBank/DDBJ databases">
        <title>Metabolic capabilities are highly conserved among human nasal-associated Corynebacterium species in pangenomic analyses.</title>
        <authorList>
            <person name="Tran T.H."/>
            <person name="Roberts A.Q."/>
            <person name="Escapa I.F."/>
            <person name="Gao W."/>
            <person name="Conlan S."/>
            <person name="Kong H."/>
            <person name="Segre J.A."/>
            <person name="Kelly M.S."/>
            <person name="Lemon K.P."/>
        </authorList>
    </citation>
    <scope>NUCLEOTIDE SEQUENCE [LARGE SCALE GENOMIC DNA]</scope>
    <source>
        <strain evidence="10 11">KPL3802</strain>
    </source>
</reference>
<evidence type="ECO:0000313" key="11">
    <source>
        <dbReference type="Proteomes" id="UP001239414"/>
    </source>
</evidence>
<sequence length="304" mass="32962">MSSLSSEQRILERFMKLSIAAAVATIILKSLAAWLTGSVGFFSDALESLVNLAAAIAGYCALRISAKPADHNHHFGHGKAEYVSALVEGAMIFLAAGAIIYTAIQRLITPQPVEEGGWGLALSLLSSLLNLGVGLALIKAGKRYRSATLNADGHHLITDVWTSAGVLVGMAAVYLTGWLWLDALVALAVGINILWTGFKILRESVSSLLSEALPQEEQDQIWDLLADLEKEKSVTFTDRRTVASGRQRMVYLTMEVPANWSVLYSHEIADDVEVALDQLFPGCSVFIHVEPAGVAHRRPLPFRQ</sequence>
<keyword evidence="3" id="KW-0813">Transport</keyword>
<organism evidence="10 11">
    <name type="scientific">Corynebacterium accolens</name>
    <dbReference type="NCBI Taxonomy" id="38284"/>
    <lineage>
        <taxon>Bacteria</taxon>
        <taxon>Bacillati</taxon>
        <taxon>Actinomycetota</taxon>
        <taxon>Actinomycetes</taxon>
        <taxon>Mycobacteriales</taxon>
        <taxon>Corynebacteriaceae</taxon>
        <taxon>Corynebacterium</taxon>
    </lineage>
</organism>
<dbReference type="SUPFAM" id="SSF160240">
    <property type="entry name" value="Cation efflux protein cytoplasmic domain-like"/>
    <property type="match status" value="1"/>
</dbReference>
<dbReference type="InterPro" id="IPR027469">
    <property type="entry name" value="Cation_efflux_TMD_sf"/>
</dbReference>
<dbReference type="EMBL" id="JASNUO010000005">
    <property type="protein sequence ID" value="MDK4247517.1"/>
    <property type="molecule type" value="Genomic_DNA"/>
</dbReference>
<dbReference type="PANTHER" id="PTHR43840">
    <property type="entry name" value="MITOCHONDRIAL METAL TRANSPORTER 1-RELATED"/>
    <property type="match status" value="1"/>
</dbReference>
<comment type="caution">
    <text evidence="10">The sequence shown here is derived from an EMBL/GenBank/DDBJ whole genome shotgun (WGS) entry which is preliminary data.</text>
</comment>
<keyword evidence="6 7" id="KW-0472">Membrane</keyword>
<name>A0ABT7FPK0_9CORY</name>
<feature type="domain" description="Cation efflux protein cytoplasmic" evidence="9">
    <location>
        <begin position="213"/>
        <end position="291"/>
    </location>
</feature>
<dbReference type="Gene3D" id="1.20.1510.10">
    <property type="entry name" value="Cation efflux protein transmembrane domain"/>
    <property type="match status" value="1"/>
</dbReference>
<evidence type="ECO:0000256" key="3">
    <source>
        <dbReference type="ARBA" id="ARBA00022448"/>
    </source>
</evidence>
<feature type="domain" description="Cation efflux protein transmembrane" evidence="8">
    <location>
        <begin position="16"/>
        <end position="209"/>
    </location>
</feature>
<dbReference type="InterPro" id="IPR058533">
    <property type="entry name" value="Cation_efflux_TM"/>
</dbReference>
<dbReference type="Gene3D" id="3.30.70.1350">
    <property type="entry name" value="Cation efflux protein, cytoplasmic domain"/>
    <property type="match status" value="1"/>
</dbReference>
<evidence type="ECO:0000256" key="2">
    <source>
        <dbReference type="ARBA" id="ARBA00008114"/>
    </source>
</evidence>
<evidence type="ECO:0000256" key="5">
    <source>
        <dbReference type="ARBA" id="ARBA00022989"/>
    </source>
</evidence>
<protein>
    <submittedName>
        <fullName evidence="10">Cation diffusion facilitator family transporter</fullName>
    </submittedName>
</protein>
<feature type="transmembrane region" description="Helical" evidence="7">
    <location>
        <begin position="82"/>
        <end position="104"/>
    </location>
</feature>
<accession>A0ABT7FPK0</accession>
<evidence type="ECO:0000259" key="8">
    <source>
        <dbReference type="Pfam" id="PF01545"/>
    </source>
</evidence>
<comment type="similarity">
    <text evidence="2">Belongs to the cation diffusion facilitator (CDF) transporter (TC 2.A.4) family.</text>
</comment>
<evidence type="ECO:0000313" key="10">
    <source>
        <dbReference type="EMBL" id="MDK4247517.1"/>
    </source>
</evidence>
<gene>
    <name evidence="10" type="ORF">QPX34_05685</name>
</gene>
<evidence type="ECO:0000256" key="4">
    <source>
        <dbReference type="ARBA" id="ARBA00022692"/>
    </source>
</evidence>
<keyword evidence="4 7" id="KW-0812">Transmembrane</keyword>
<feature type="transmembrane region" description="Helical" evidence="7">
    <location>
        <begin position="116"/>
        <end position="138"/>
    </location>
</feature>
<dbReference type="Proteomes" id="UP001239414">
    <property type="component" value="Unassembled WGS sequence"/>
</dbReference>
<keyword evidence="5 7" id="KW-1133">Transmembrane helix</keyword>
<dbReference type="InterPro" id="IPR050291">
    <property type="entry name" value="CDF_Transporter"/>
</dbReference>
<dbReference type="InterPro" id="IPR002524">
    <property type="entry name" value="Cation_efflux"/>
</dbReference>
<dbReference type="Pfam" id="PF01545">
    <property type="entry name" value="Cation_efflux"/>
    <property type="match status" value="1"/>
</dbReference>
<dbReference type="Pfam" id="PF16916">
    <property type="entry name" value="ZT_dimer"/>
    <property type="match status" value="1"/>
</dbReference>
<dbReference type="SUPFAM" id="SSF161111">
    <property type="entry name" value="Cation efflux protein transmembrane domain-like"/>
    <property type="match status" value="1"/>
</dbReference>
<dbReference type="InterPro" id="IPR036837">
    <property type="entry name" value="Cation_efflux_CTD_sf"/>
</dbReference>
<comment type="subcellular location">
    <subcellularLocation>
        <location evidence="1">Membrane</location>
        <topology evidence="1">Multi-pass membrane protein</topology>
    </subcellularLocation>
</comment>
<keyword evidence="11" id="KW-1185">Reference proteome</keyword>
<dbReference type="InterPro" id="IPR027470">
    <property type="entry name" value="Cation_efflux_CTD"/>
</dbReference>
<evidence type="ECO:0000256" key="7">
    <source>
        <dbReference type="SAM" id="Phobius"/>
    </source>
</evidence>
<feature type="transmembrane region" description="Helical" evidence="7">
    <location>
        <begin position="183"/>
        <end position="201"/>
    </location>
</feature>
<evidence type="ECO:0000256" key="1">
    <source>
        <dbReference type="ARBA" id="ARBA00004141"/>
    </source>
</evidence>
<dbReference type="PANTHER" id="PTHR43840:SF15">
    <property type="entry name" value="MITOCHONDRIAL METAL TRANSPORTER 1-RELATED"/>
    <property type="match status" value="1"/>
</dbReference>
<evidence type="ECO:0000256" key="6">
    <source>
        <dbReference type="ARBA" id="ARBA00023136"/>
    </source>
</evidence>
<dbReference type="NCBIfam" id="TIGR01297">
    <property type="entry name" value="CDF"/>
    <property type="match status" value="1"/>
</dbReference>
<evidence type="ECO:0000259" key="9">
    <source>
        <dbReference type="Pfam" id="PF16916"/>
    </source>
</evidence>